<dbReference type="FunFam" id="2.60.120.200:FF:000028">
    <property type="entry name" value="Blast:Protein ERGIC-53"/>
    <property type="match status" value="1"/>
</dbReference>
<dbReference type="GeneID" id="108711320"/>
<dbReference type="RefSeq" id="XP_018108430.1">
    <property type="nucleotide sequence ID" value="XM_018252941.2"/>
</dbReference>
<keyword evidence="11" id="KW-1185">Reference proteome</keyword>
<dbReference type="Bgee" id="108711320">
    <property type="expression patterns" value="Expressed in pancreas and 1 other cell type or tissue"/>
</dbReference>
<dbReference type="GO" id="GO:0006888">
    <property type="term" value="P:endoplasmic reticulum to Golgi vesicle-mediated transport"/>
    <property type="evidence" value="ECO:0000318"/>
    <property type="project" value="GO_Central"/>
</dbReference>
<dbReference type="Proteomes" id="UP000186698">
    <property type="component" value="Chromosome 3L"/>
</dbReference>
<dbReference type="InterPro" id="IPR051136">
    <property type="entry name" value="Intracellular_Lectin-GPT"/>
</dbReference>
<dbReference type="Pfam" id="PF03388">
    <property type="entry name" value="Lectin_leg-like"/>
    <property type="match status" value="1"/>
</dbReference>
<dbReference type="PANTHER" id="PTHR12223">
    <property type="entry name" value="VESICULAR MANNOSE-BINDING LECTIN"/>
    <property type="match status" value="1"/>
</dbReference>
<keyword evidence="4" id="KW-0430">Lectin</keyword>
<feature type="coiled-coil region" evidence="8">
    <location>
        <begin position="356"/>
        <end position="390"/>
    </location>
</feature>
<evidence type="ECO:0000256" key="4">
    <source>
        <dbReference type="ARBA" id="ARBA00022734"/>
    </source>
</evidence>
<protein>
    <submittedName>
        <fullName evidence="12">Protein ERGIC-53 isoform X1</fullName>
    </submittedName>
</protein>
<evidence type="ECO:0000256" key="1">
    <source>
        <dbReference type="ARBA" id="ARBA00004151"/>
    </source>
</evidence>
<dbReference type="SUPFAM" id="SSF49899">
    <property type="entry name" value="Concanavalin A-like lectins/glucanases"/>
    <property type="match status" value="1"/>
</dbReference>
<dbReference type="GO" id="GO:0005789">
    <property type="term" value="C:endoplasmic reticulum membrane"/>
    <property type="evidence" value="ECO:0000318"/>
    <property type="project" value="GO_Central"/>
</dbReference>
<dbReference type="AlphaFoldDB" id="A0A1L8H029"/>
<dbReference type="Gene3D" id="2.60.120.200">
    <property type="match status" value="1"/>
</dbReference>
<dbReference type="CDD" id="cd06902">
    <property type="entry name" value="lectin_ERGIC-53_ERGL"/>
    <property type="match status" value="1"/>
</dbReference>
<dbReference type="AGR" id="Xenbase:XB-GENE-6486793"/>
<feature type="chain" id="PRO_5035199434" evidence="10">
    <location>
        <begin position="21"/>
        <end position="472"/>
    </location>
</feature>
<name>A0A1L8H029_XENLA</name>
<dbReference type="PROSITE" id="PS51328">
    <property type="entry name" value="L_LECTIN_LIKE"/>
    <property type="match status" value="1"/>
</dbReference>
<reference evidence="12" key="1">
    <citation type="submission" date="2025-08" db="UniProtKB">
        <authorList>
            <consortium name="RefSeq"/>
        </authorList>
    </citation>
    <scope>IDENTIFICATION</scope>
    <source>
        <strain evidence="12">J_2021</strain>
        <tissue evidence="12">Erythrocytes</tissue>
    </source>
</reference>
<dbReference type="OMA" id="FRAKIRY"/>
<evidence type="ECO:0000256" key="9">
    <source>
        <dbReference type="SAM" id="Phobius"/>
    </source>
</evidence>
<keyword evidence="8" id="KW-0175">Coiled coil</keyword>
<dbReference type="OrthoDB" id="10265193at2759"/>
<sequence length="472" mass="53206">MSPFYCSILLLSLLPHLPTAQDQPAHSRFEYKYSFKRPHVTLPDGTLPFWDKYGDAIASPDEVRLVPSLKLHSGSMWTIHNASFPHWEVEVSFRIAGHGRQGAEGLALWYTKEPGRLGPVYGSADFWDGVGIIFDTYDKDHKDNNPAILIVGNNGELSYDHASDGSSQALGSCMYDFRNTIRPFRAKIRYYRRTLRVSVFKGLSPSNDVFELCAEVQNMVIPSSGYFGISAATGIIADDHDVLSFLTYSLSRTWQESPVSQIPDSEKEKFEKEFEEFQKELDKNIQDFQKEHPKQDDDAFESEGQRELDMILGGQNRVLEELKVLKGRLSMTVEEQKRFRVNLSGSAANETTTVKKEQVEDKLKDAVNGIRELLVKVQELKGNIVKVAEKAKDLHPSPSSNFTEDFSMIKKNLQSLVKTSGSTHNLPCPTSTDHSSCLTSGIFITFLLLQIICSVFYLLFSSKKDCGTKKVY</sequence>
<dbReference type="KEGG" id="xla:108711320"/>
<proteinExistence type="predicted"/>
<dbReference type="Xenbase" id="XB-GENE-6486793">
    <property type="gene designation" value="cplx3.L"/>
</dbReference>
<dbReference type="PANTHER" id="PTHR12223:SF43">
    <property type="entry name" value="LECTIN, MANNOSE-BINDING, 1"/>
    <property type="match status" value="1"/>
</dbReference>
<keyword evidence="3 10" id="KW-0732">Signal</keyword>
<dbReference type="CTD" id="108711320"/>
<evidence type="ECO:0000313" key="13">
    <source>
        <dbReference type="Xenbase" id="XB-GENE-6486793"/>
    </source>
</evidence>
<comment type="subcellular location">
    <subcellularLocation>
        <location evidence="1">Endoplasmic reticulum-Golgi intermediate compartment membrane</location>
        <topology evidence="1">Single-pass type I membrane protein</topology>
    </subcellularLocation>
</comment>
<dbReference type="STRING" id="8355.A0A1L8H029"/>
<dbReference type="GO" id="GO:0030134">
    <property type="term" value="C:COPII-coated ER to Golgi transport vesicle"/>
    <property type="evidence" value="ECO:0000318"/>
    <property type="project" value="GO_Central"/>
</dbReference>
<gene>
    <name evidence="12 13" type="primary">cplx3.L</name>
</gene>
<evidence type="ECO:0000256" key="3">
    <source>
        <dbReference type="ARBA" id="ARBA00022729"/>
    </source>
</evidence>
<dbReference type="GO" id="GO:0033116">
    <property type="term" value="C:endoplasmic reticulum-Golgi intermediate compartment membrane"/>
    <property type="evidence" value="ECO:0007669"/>
    <property type="project" value="UniProtKB-SubCell"/>
</dbReference>
<dbReference type="GO" id="GO:0000139">
    <property type="term" value="C:Golgi membrane"/>
    <property type="evidence" value="ECO:0000318"/>
    <property type="project" value="GO_Central"/>
</dbReference>
<keyword evidence="2 9" id="KW-0812">Transmembrane</keyword>
<dbReference type="GO" id="GO:0005793">
    <property type="term" value="C:endoplasmic reticulum-Golgi intermediate compartment"/>
    <property type="evidence" value="ECO:0000318"/>
    <property type="project" value="GO_Central"/>
</dbReference>
<evidence type="ECO:0000256" key="7">
    <source>
        <dbReference type="ARBA" id="ARBA00023157"/>
    </source>
</evidence>
<evidence type="ECO:0000256" key="8">
    <source>
        <dbReference type="SAM" id="Coils"/>
    </source>
</evidence>
<organism evidence="11 12">
    <name type="scientific">Xenopus laevis</name>
    <name type="common">African clawed frog</name>
    <dbReference type="NCBI Taxonomy" id="8355"/>
    <lineage>
        <taxon>Eukaryota</taxon>
        <taxon>Metazoa</taxon>
        <taxon>Chordata</taxon>
        <taxon>Craniata</taxon>
        <taxon>Vertebrata</taxon>
        <taxon>Euteleostomi</taxon>
        <taxon>Amphibia</taxon>
        <taxon>Batrachia</taxon>
        <taxon>Anura</taxon>
        <taxon>Pipoidea</taxon>
        <taxon>Pipidae</taxon>
        <taxon>Xenopodinae</taxon>
        <taxon>Xenopus</taxon>
        <taxon>Xenopus</taxon>
    </lineage>
</organism>
<keyword evidence="7" id="KW-1015">Disulfide bond</keyword>
<keyword evidence="6 9" id="KW-0472">Membrane</keyword>
<feature type="transmembrane region" description="Helical" evidence="9">
    <location>
        <begin position="438"/>
        <end position="460"/>
    </location>
</feature>
<accession>A0A1L8H029</accession>
<dbReference type="InterPro" id="IPR005052">
    <property type="entry name" value="Lectin_leg"/>
</dbReference>
<feature type="signal peptide" evidence="10">
    <location>
        <begin position="1"/>
        <end position="20"/>
    </location>
</feature>
<dbReference type="GO" id="GO:0005537">
    <property type="term" value="F:D-mannose binding"/>
    <property type="evidence" value="ECO:0000318"/>
    <property type="project" value="GO_Central"/>
</dbReference>
<dbReference type="InterPro" id="IPR013320">
    <property type="entry name" value="ConA-like_dom_sf"/>
</dbReference>
<evidence type="ECO:0000256" key="2">
    <source>
        <dbReference type="ARBA" id="ARBA00022692"/>
    </source>
</evidence>
<keyword evidence="5 9" id="KW-1133">Transmembrane helix</keyword>
<evidence type="ECO:0000313" key="12">
    <source>
        <dbReference type="RefSeq" id="XP_018108430.1"/>
    </source>
</evidence>
<evidence type="ECO:0000256" key="6">
    <source>
        <dbReference type="ARBA" id="ARBA00023136"/>
    </source>
</evidence>
<evidence type="ECO:0000313" key="11">
    <source>
        <dbReference type="Proteomes" id="UP000186698"/>
    </source>
</evidence>
<evidence type="ECO:0000256" key="5">
    <source>
        <dbReference type="ARBA" id="ARBA00022989"/>
    </source>
</evidence>
<dbReference type="PaxDb" id="8355-A0A1L8H029"/>
<evidence type="ECO:0000256" key="10">
    <source>
        <dbReference type="SAM" id="SignalP"/>
    </source>
</evidence>